<accession>A0A6A6TID4</accession>
<feature type="compositionally biased region" description="Basic and acidic residues" evidence="1">
    <location>
        <begin position="129"/>
        <end position="142"/>
    </location>
</feature>
<feature type="region of interest" description="Disordered" evidence="1">
    <location>
        <begin position="204"/>
        <end position="299"/>
    </location>
</feature>
<evidence type="ECO:0000313" key="2">
    <source>
        <dbReference type="EMBL" id="KAF2659775.1"/>
    </source>
</evidence>
<feature type="compositionally biased region" description="Basic residues" evidence="1">
    <location>
        <begin position="290"/>
        <end position="299"/>
    </location>
</feature>
<feature type="compositionally biased region" description="Basic and acidic residues" evidence="1">
    <location>
        <begin position="208"/>
        <end position="222"/>
    </location>
</feature>
<feature type="region of interest" description="Disordered" evidence="1">
    <location>
        <begin position="123"/>
        <end position="142"/>
    </location>
</feature>
<dbReference type="OrthoDB" id="5412539at2759"/>
<dbReference type="EMBL" id="MU004304">
    <property type="protein sequence ID" value="KAF2659775.1"/>
    <property type="molecule type" value="Genomic_DNA"/>
</dbReference>
<sequence>MALAVSRTPRSSQPARATNRSSSSREQEAEMEAGQLTRDQRKLQADQQALSTKSVQLQNQENSIKQRQDALQQRENDLQKRQSAVQQRDNELQRRQTTMQQGETALQKRQTTMQEKETDLQKRLTNMQGKEKDLQSREEDLKRRDAAFRRAKDAADRVKTPNAEIQAGLEKRERDVQKRVDEVKEREAAVAALEQELQAKMADVTLDAESRNHELPDKRTDDDTVASSASVEGSRAPTPAPPEDLGTPADDVPETQTPPVVPDADDAWGAWGGGPTTVKPQESDAFSVKAGKKKKKGKK</sequence>
<dbReference type="AlphaFoldDB" id="A0A6A6TID4"/>
<evidence type="ECO:0000256" key="1">
    <source>
        <dbReference type="SAM" id="MobiDB-lite"/>
    </source>
</evidence>
<feature type="region of interest" description="Disordered" evidence="1">
    <location>
        <begin position="150"/>
        <end position="175"/>
    </location>
</feature>
<feature type="compositionally biased region" description="Polar residues" evidence="1">
    <location>
        <begin position="45"/>
        <end position="63"/>
    </location>
</feature>
<proteinExistence type="predicted"/>
<reference evidence="2" key="1">
    <citation type="journal article" date="2020" name="Stud. Mycol.">
        <title>101 Dothideomycetes genomes: a test case for predicting lifestyles and emergence of pathogens.</title>
        <authorList>
            <person name="Haridas S."/>
            <person name="Albert R."/>
            <person name="Binder M."/>
            <person name="Bloem J."/>
            <person name="Labutti K."/>
            <person name="Salamov A."/>
            <person name="Andreopoulos B."/>
            <person name="Baker S."/>
            <person name="Barry K."/>
            <person name="Bills G."/>
            <person name="Bluhm B."/>
            <person name="Cannon C."/>
            <person name="Castanera R."/>
            <person name="Culley D."/>
            <person name="Daum C."/>
            <person name="Ezra D."/>
            <person name="Gonzalez J."/>
            <person name="Henrissat B."/>
            <person name="Kuo A."/>
            <person name="Liang C."/>
            <person name="Lipzen A."/>
            <person name="Lutzoni F."/>
            <person name="Magnuson J."/>
            <person name="Mondo S."/>
            <person name="Nolan M."/>
            <person name="Ohm R."/>
            <person name="Pangilinan J."/>
            <person name="Park H.-J."/>
            <person name="Ramirez L."/>
            <person name="Alfaro M."/>
            <person name="Sun H."/>
            <person name="Tritt A."/>
            <person name="Yoshinaga Y."/>
            <person name="Zwiers L.-H."/>
            <person name="Turgeon B."/>
            <person name="Goodwin S."/>
            <person name="Spatafora J."/>
            <person name="Crous P."/>
            <person name="Grigoriev I."/>
        </authorList>
    </citation>
    <scope>NUCLEOTIDE SEQUENCE</scope>
    <source>
        <strain evidence="2">CBS 122681</strain>
    </source>
</reference>
<feature type="compositionally biased region" description="Polar residues" evidence="1">
    <location>
        <begin position="95"/>
        <end position="113"/>
    </location>
</feature>
<protein>
    <submittedName>
        <fullName evidence="2">Uncharacterized protein</fullName>
    </submittedName>
</protein>
<gene>
    <name evidence="2" type="ORF">K491DRAFT_688875</name>
</gene>
<feature type="compositionally biased region" description="Basic and acidic residues" evidence="1">
    <location>
        <begin position="64"/>
        <end position="80"/>
    </location>
</feature>
<dbReference type="Proteomes" id="UP000799324">
    <property type="component" value="Unassembled WGS sequence"/>
</dbReference>
<feature type="compositionally biased region" description="Polar residues" evidence="1">
    <location>
        <begin position="8"/>
        <end position="22"/>
    </location>
</feature>
<evidence type="ECO:0000313" key="3">
    <source>
        <dbReference type="Proteomes" id="UP000799324"/>
    </source>
</evidence>
<feature type="compositionally biased region" description="Basic and acidic residues" evidence="1">
    <location>
        <begin position="150"/>
        <end position="159"/>
    </location>
</feature>
<organism evidence="2 3">
    <name type="scientific">Lophiostoma macrostomum CBS 122681</name>
    <dbReference type="NCBI Taxonomy" id="1314788"/>
    <lineage>
        <taxon>Eukaryota</taxon>
        <taxon>Fungi</taxon>
        <taxon>Dikarya</taxon>
        <taxon>Ascomycota</taxon>
        <taxon>Pezizomycotina</taxon>
        <taxon>Dothideomycetes</taxon>
        <taxon>Pleosporomycetidae</taxon>
        <taxon>Pleosporales</taxon>
        <taxon>Lophiostomataceae</taxon>
        <taxon>Lophiostoma</taxon>
    </lineage>
</organism>
<feature type="region of interest" description="Disordered" evidence="1">
    <location>
        <begin position="1"/>
        <end position="118"/>
    </location>
</feature>
<name>A0A6A6TID4_9PLEO</name>
<keyword evidence="3" id="KW-1185">Reference proteome</keyword>